<feature type="compositionally biased region" description="Basic and acidic residues" evidence="1">
    <location>
        <begin position="75"/>
        <end position="93"/>
    </location>
</feature>
<keyword evidence="3" id="KW-1185">Reference proteome</keyword>
<comment type="caution">
    <text evidence="2">The sequence shown here is derived from an EMBL/GenBank/DDBJ whole genome shotgun (WGS) entry which is preliminary data.</text>
</comment>
<feature type="compositionally biased region" description="Basic and acidic residues" evidence="1">
    <location>
        <begin position="1"/>
        <end position="30"/>
    </location>
</feature>
<feature type="region of interest" description="Disordered" evidence="1">
    <location>
        <begin position="1"/>
        <end position="122"/>
    </location>
</feature>
<dbReference type="Proteomes" id="UP001500967">
    <property type="component" value="Unassembled WGS sequence"/>
</dbReference>
<evidence type="ECO:0000256" key="1">
    <source>
        <dbReference type="SAM" id="MobiDB-lite"/>
    </source>
</evidence>
<gene>
    <name evidence="2" type="ORF">GCM10009539_19720</name>
</gene>
<proteinExistence type="predicted"/>
<organism evidence="2 3">
    <name type="scientific">Cryptosporangium japonicum</name>
    <dbReference type="NCBI Taxonomy" id="80872"/>
    <lineage>
        <taxon>Bacteria</taxon>
        <taxon>Bacillati</taxon>
        <taxon>Actinomycetota</taxon>
        <taxon>Actinomycetes</taxon>
        <taxon>Cryptosporangiales</taxon>
        <taxon>Cryptosporangiaceae</taxon>
        <taxon>Cryptosporangium</taxon>
    </lineage>
</organism>
<feature type="compositionally biased region" description="Acidic residues" evidence="1">
    <location>
        <begin position="94"/>
        <end position="105"/>
    </location>
</feature>
<protein>
    <submittedName>
        <fullName evidence="2">Uncharacterized protein</fullName>
    </submittedName>
</protein>
<reference evidence="3" key="1">
    <citation type="journal article" date="2019" name="Int. J. Syst. Evol. Microbiol.">
        <title>The Global Catalogue of Microorganisms (GCM) 10K type strain sequencing project: providing services to taxonomists for standard genome sequencing and annotation.</title>
        <authorList>
            <consortium name="The Broad Institute Genomics Platform"/>
            <consortium name="The Broad Institute Genome Sequencing Center for Infectious Disease"/>
            <person name="Wu L."/>
            <person name="Ma J."/>
        </authorList>
    </citation>
    <scope>NUCLEOTIDE SEQUENCE [LARGE SCALE GENOMIC DNA]</scope>
    <source>
        <strain evidence="3">JCM 10425</strain>
    </source>
</reference>
<dbReference type="EMBL" id="BAAAGX010000007">
    <property type="protein sequence ID" value="GAA0234455.1"/>
    <property type="molecule type" value="Genomic_DNA"/>
</dbReference>
<accession>A0ABP3DNU3</accession>
<name>A0ABP3DNU3_9ACTN</name>
<evidence type="ECO:0000313" key="2">
    <source>
        <dbReference type="EMBL" id="GAA0234455.1"/>
    </source>
</evidence>
<sequence>MLAAVDEQRDRDAVQHEREGGQRDHGEQRRAAAPGEVGAASSDQEVAGARQGPRHRGDQGRDQAHHRTGGADDPGDAHGEGVVALDDRAHGAGDADDLCGEDEREEGPGERASSGAAAGADQ</sequence>
<evidence type="ECO:0000313" key="3">
    <source>
        <dbReference type="Proteomes" id="UP001500967"/>
    </source>
</evidence>
<feature type="compositionally biased region" description="Basic and acidic residues" evidence="1">
    <location>
        <begin position="55"/>
        <end position="65"/>
    </location>
</feature>
<feature type="compositionally biased region" description="Low complexity" evidence="1">
    <location>
        <begin position="110"/>
        <end position="122"/>
    </location>
</feature>